<dbReference type="Proteomes" id="UP000743370">
    <property type="component" value="Unassembled WGS sequence"/>
</dbReference>
<evidence type="ECO:0000256" key="1">
    <source>
        <dbReference type="ARBA" id="ARBA00004123"/>
    </source>
</evidence>
<feature type="compositionally biased region" description="Polar residues" evidence="6">
    <location>
        <begin position="396"/>
        <end position="407"/>
    </location>
</feature>
<gene>
    <name evidence="8" type="ORF">HKW66_Vig0000500</name>
</gene>
<feature type="compositionally biased region" description="Polar residues" evidence="6">
    <location>
        <begin position="279"/>
        <end position="293"/>
    </location>
</feature>
<dbReference type="PROSITE" id="PS50888">
    <property type="entry name" value="BHLH"/>
    <property type="match status" value="1"/>
</dbReference>
<dbReference type="InterPro" id="IPR036638">
    <property type="entry name" value="HLH_DNA-bd_sf"/>
</dbReference>
<dbReference type="GO" id="GO:0046983">
    <property type="term" value="F:protein dimerization activity"/>
    <property type="evidence" value="ECO:0007669"/>
    <property type="project" value="InterPro"/>
</dbReference>
<organism evidence="8 9">
    <name type="scientific">Phaseolus angularis</name>
    <name type="common">Azuki bean</name>
    <name type="synonym">Vigna angularis</name>
    <dbReference type="NCBI Taxonomy" id="3914"/>
    <lineage>
        <taxon>Eukaryota</taxon>
        <taxon>Viridiplantae</taxon>
        <taxon>Streptophyta</taxon>
        <taxon>Embryophyta</taxon>
        <taxon>Tracheophyta</taxon>
        <taxon>Spermatophyta</taxon>
        <taxon>Magnoliopsida</taxon>
        <taxon>eudicotyledons</taxon>
        <taxon>Gunneridae</taxon>
        <taxon>Pentapetalae</taxon>
        <taxon>rosids</taxon>
        <taxon>fabids</taxon>
        <taxon>Fabales</taxon>
        <taxon>Fabaceae</taxon>
        <taxon>Papilionoideae</taxon>
        <taxon>50 kb inversion clade</taxon>
        <taxon>NPAAA clade</taxon>
        <taxon>indigoferoid/millettioid clade</taxon>
        <taxon>Phaseoleae</taxon>
        <taxon>Vigna</taxon>
    </lineage>
</organism>
<dbReference type="EMBL" id="JABFOF010000001">
    <property type="protein sequence ID" value="KAG2409385.1"/>
    <property type="molecule type" value="Genomic_DNA"/>
</dbReference>
<feature type="region of interest" description="Disordered" evidence="6">
    <location>
        <begin position="386"/>
        <end position="407"/>
    </location>
</feature>
<feature type="domain" description="BHLH" evidence="7">
    <location>
        <begin position="311"/>
        <end position="360"/>
    </location>
</feature>
<dbReference type="Pfam" id="PF00010">
    <property type="entry name" value="HLH"/>
    <property type="match status" value="1"/>
</dbReference>
<evidence type="ECO:0000313" key="8">
    <source>
        <dbReference type="EMBL" id="KAG2409385.1"/>
    </source>
</evidence>
<feature type="region of interest" description="Disordered" evidence="6">
    <location>
        <begin position="265"/>
        <end position="309"/>
    </location>
</feature>
<keyword evidence="2" id="KW-0805">Transcription regulation</keyword>
<feature type="compositionally biased region" description="Basic and acidic residues" evidence="6">
    <location>
        <begin position="295"/>
        <end position="309"/>
    </location>
</feature>
<reference evidence="8 9" key="1">
    <citation type="submission" date="2020-05" db="EMBL/GenBank/DDBJ databases">
        <title>Vigna angularis (adzuki bean) Var. LongXiaoDou No. 4 denovo assembly.</title>
        <authorList>
            <person name="Xiang H."/>
        </authorList>
    </citation>
    <scope>NUCLEOTIDE SEQUENCE [LARGE SCALE GENOMIC DNA]</scope>
    <source>
        <tissue evidence="8">Leaf</tissue>
    </source>
</reference>
<dbReference type="InterPro" id="IPR054502">
    <property type="entry name" value="bHLH-TF_ACT-like_plant"/>
</dbReference>
<dbReference type="Pfam" id="PF14215">
    <property type="entry name" value="bHLH-MYC_N"/>
    <property type="match status" value="1"/>
</dbReference>
<evidence type="ECO:0000256" key="5">
    <source>
        <dbReference type="SAM" id="Coils"/>
    </source>
</evidence>
<dbReference type="AlphaFoldDB" id="A0A8T0LGZ4"/>
<sequence length="507" mass="57322">MLLITMIHHSAADKNLSATMCFNLGDCYKEWLRPLVETNVWDYVVVWKYGDDPTRFIEWIGCCCRGSCSVNICVESKEEKGEECHLAPICRDKYLQHHVRTKACEALAQLPLALSLYSGVHGEVAISQQSRWLNKDSIGTQVLIPIVGGLIELFTEKLIPMDMNIIEFITAHGCVSLKQEAISAQSYTSLNIIEHLPLREQYSHWWLPHMSATLTPSVHQPATKQCNSHPSIEGPPRGSNPSTEEPSFDSKFVGLIPDECLKQSTKMSPISKTKMPKYSKTSGKQQRGLSSHCSYGEEDKSKLVKEPQKERYQAKNLVTERNRRNKIKKGLFTLRSLVPKITKMDRAAILADAVDYIKELQAQVNELKNEGSALEVQDCMNTPKLRKTADKEQEGTRSNTLNQSSSDCTKKMQMEVQAEVHYIGKKDFLIKLNCEQKQGRFSKLIESIHSIGLQVTSANMTTFDDKVLNILTVKDWKQAKVQIRVKPETFTACGMMIMQCEFGIELT</sequence>
<feature type="coiled-coil region" evidence="5">
    <location>
        <begin position="350"/>
        <end position="377"/>
    </location>
</feature>
<dbReference type="Gene3D" id="4.10.280.10">
    <property type="entry name" value="Helix-loop-helix DNA-binding domain"/>
    <property type="match status" value="1"/>
</dbReference>
<accession>A0A8T0LGZ4</accession>
<evidence type="ECO:0000256" key="3">
    <source>
        <dbReference type="ARBA" id="ARBA00023163"/>
    </source>
</evidence>
<dbReference type="GO" id="GO:0005634">
    <property type="term" value="C:nucleus"/>
    <property type="evidence" value="ECO:0007669"/>
    <property type="project" value="UniProtKB-SubCell"/>
</dbReference>
<dbReference type="SUPFAM" id="SSF47459">
    <property type="entry name" value="HLH, helix-loop-helix DNA-binding domain"/>
    <property type="match status" value="1"/>
</dbReference>
<dbReference type="Pfam" id="PF22754">
    <property type="entry name" value="bHLH-TF_ACT-like_plant"/>
    <property type="match status" value="1"/>
</dbReference>
<dbReference type="PANTHER" id="PTHR31945">
    <property type="entry name" value="TRANSCRIPTION FACTOR SCREAM2-RELATED"/>
    <property type="match status" value="1"/>
</dbReference>
<dbReference type="SMART" id="SM00353">
    <property type="entry name" value="HLH"/>
    <property type="match status" value="1"/>
</dbReference>
<dbReference type="InterPro" id="IPR011598">
    <property type="entry name" value="bHLH_dom"/>
</dbReference>
<dbReference type="GO" id="GO:0043565">
    <property type="term" value="F:sequence-specific DNA binding"/>
    <property type="evidence" value="ECO:0007669"/>
    <property type="project" value="TreeGrafter"/>
</dbReference>
<keyword evidence="4" id="KW-0539">Nucleus</keyword>
<keyword evidence="3" id="KW-0804">Transcription</keyword>
<keyword evidence="5" id="KW-0175">Coiled coil</keyword>
<feature type="region of interest" description="Disordered" evidence="6">
    <location>
        <begin position="217"/>
        <end position="248"/>
    </location>
</feature>
<evidence type="ECO:0000256" key="6">
    <source>
        <dbReference type="SAM" id="MobiDB-lite"/>
    </source>
</evidence>
<evidence type="ECO:0000313" key="9">
    <source>
        <dbReference type="Proteomes" id="UP000743370"/>
    </source>
</evidence>
<dbReference type="PANTHER" id="PTHR31945:SF63">
    <property type="entry name" value="TRANSCRIPTION FACTOR BHLH90"/>
    <property type="match status" value="1"/>
</dbReference>
<protein>
    <submittedName>
        <fullName evidence="8">Transcription factor bHLH90 Basic helix-loop-helix protein</fullName>
    </submittedName>
</protein>
<feature type="compositionally biased region" description="Polar residues" evidence="6">
    <location>
        <begin position="217"/>
        <end position="230"/>
    </location>
</feature>
<evidence type="ECO:0000256" key="4">
    <source>
        <dbReference type="ARBA" id="ARBA00023242"/>
    </source>
</evidence>
<dbReference type="InterPro" id="IPR051358">
    <property type="entry name" value="TF_AMS/ICE1/BHLH6-like"/>
</dbReference>
<proteinExistence type="predicted"/>
<evidence type="ECO:0000256" key="2">
    <source>
        <dbReference type="ARBA" id="ARBA00023015"/>
    </source>
</evidence>
<comment type="caution">
    <text evidence="8">The sequence shown here is derived from an EMBL/GenBank/DDBJ whole genome shotgun (WGS) entry which is preliminary data.</text>
</comment>
<comment type="subcellular location">
    <subcellularLocation>
        <location evidence="1">Nucleus</location>
    </subcellularLocation>
</comment>
<evidence type="ECO:0000259" key="7">
    <source>
        <dbReference type="PROSITE" id="PS50888"/>
    </source>
</evidence>
<dbReference type="GO" id="GO:0003700">
    <property type="term" value="F:DNA-binding transcription factor activity"/>
    <property type="evidence" value="ECO:0007669"/>
    <property type="project" value="TreeGrafter"/>
</dbReference>
<name>A0A8T0LGZ4_PHAAN</name>
<dbReference type="InterPro" id="IPR025610">
    <property type="entry name" value="MYC/MYB_N"/>
</dbReference>